<sequence>MELLSLSRYNRHASLGNDYHELRLRYPNWSYDLHSRGNILGNDKLEIIAVHGIITWYIDQMSDIDINYPYKKKIDELCTDFKSITFYDFQKLCKFSSQWNNYKDHIKNSNGYKYNFLTSILKQKFKFNDPNIIKYFNKYSITSFYNFFFEFEFNSNNEKVNAWLLDIKKNIYQNFQDGNTILDSIISQYPCIKVWGIIFQKFKVILEKESINKKDYVYKLDIFVDKVQQYIYSIIYNILKNIKINMDDNFIKLLENPSFLDYYSLDDEKLNEKILYLLS</sequence>
<protein>
    <submittedName>
        <fullName evidence="1">Uncharacterized protein</fullName>
    </submittedName>
</protein>
<evidence type="ECO:0000313" key="1">
    <source>
        <dbReference type="EMBL" id="QFG74270.1"/>
    </source>
</evidence>
<dbReference type="EMBL" id="MN448285">
    <property type="protein sequence ID" value="QFG74270.1"/>
    <property type="molecule type" value="Genomic_DNA"/>
</dbReference>
<reference evidence="1" key="1">
    <citation type="journal article" date="2019" name="Philos. Trans. R. Soc. Lond., B, Biol. Sci.">
        <title>Targeted metagenomic recovery of four divergent viruses reveals shared and distinctive characteristics of giant viruses of marine eukaryotes.</title>
        <authorList>
            <person name="Needham D.M."/>
            <person name="Poirier C."/>
            <person name="Hehenberger E."/>
            <person name="Jimenez V."/>
            <person name="Swalwell J.E."/>
            <person name="Santoro A.E."/>
            <person name="Worden A.Z."/>
        </authorList>
    </citation>
    <scope>NUCLEOTIDE SEQUENCE</scope>
    <source>
        <strain evidence="1">MPacV-611</strain>
    </source>
</reference>
<proteinExistence type="predicted"/>
<organism evidence="1">
    <name type="scientific">Megaviridae environmental sample</name>
    <dbReference type="NCBI Taxonomy" id="1737588"/>
    <lineage>
        <taxon>Viruses</taxon>
        <taxon>Varidnaviria</taxon>
        <taxon>Bamfordvirae</taxon>
        <taxon>Nucleocytoviricota</taxon>
        <taxon>Megaviricetes</taxon>
        <taxon>Imitervirales</taxon>
        <taxon>Mimiviridae</taxon>
        <taxon>environmental samples</taxon>
    </lineage>
</organism>
<accession>A0A5J6VK04</accession>
<name>A0A5J6VK04_9VIRU</name>